<feature type="compositionally biased region" description="Low complexity" evidence="14">
    <location>
        <begin position="363"/>
        <end position="385"/>
    </location>
</feature>
<dbReference type="GO" id="GO:0008270">
    <property type="term" value="F:zinc ion binding"/>
    <property type="evidence" value="ECO:0007669"/>
    <property type="project" value="UniProtKB-KW"/>
</dbReference>
<dbReference type="PROSITE" id="PS50157">
    <property type="entry name" value="ZINC_FINGER_C2H2_2"/>
    <property type="match status" value="3"/>
</dbReference>
<evidence type="ECO:0000256" key="14">
    <source>
        <dbReference type="SAM" id="MobiDB-lite"/>
    </source>
</evidence>
<sequence>MYQHWESSNVNGGNDIGSTAIMQQQTSWYNTQIKTEPIDNHNSSQILPQNNNNNTASMDLLDPFRQLGVFNSLTPPGYSGLLFQPSFLNNKNIVSQTLSKPQDLSSRKSNVDNNNSITPPPMDVMDVTPPKSPTLAEHTPEKEEIQSNFNEHETQSESIDSYDEDSDDYGDDIEMMGSNDAEKIAARKQRKGSNKPRQYKCKQCKQIFHEKSEFWDHTRSHIKPEKMLQCPKCPFVTEYKHHLEYHLRNHSRSKPFQCPHCNYSCVNKSMLNSHLKSHSTVLQYRCVDCNYATKYCHSLKLHLRKYDHKPDIVLNLDGTPNPLPIIDVYGTRRGPKSKATTAKLLAEIEKNQAQQAVLKAQAQQLSPPLTPSTSSLATSTTNSITKTPPSSLALPNAALMVNMLQNVGNKMSLFPYFHLNLQMFAAQQQQQQQLEQQQKQQLENEQNLMLNSTEKERIEEEEADTNFSEFMNLKSPSGSEKKTKRKGKAFKFQEKIEIQSDDSEVLMTEPLGNESENSSNNKVTSSSFQSTACENYDKSTTVENECKFCGIIFKDNVLFSLHIGYHSLGDDPFKCNMCGMKTDDKVQFFLHIAKFPHS</sequence>
<proteinExistence type="inferred from homology"/>
<gene>
    <name evidence="16" type="ORF">PVAND_002853</name>
</gene>
<dbReference type="InterPro" id="IPR036236">
    <property type="entry name" value="Znf_C2H2_sf"/>
</dbReference>
<dbReference type="Gene3D" id="3.30.160.60">
    <property type="entry name" value="Classic Zinc Finger"/>
    <property type="match status" value="3"/>
</dbReference>
<dbReference type="Pfam" id="PF00096">
    <property type="entry name" value="zf-C2H2"/>
    <property type="match status" value="1"/>
</dbReference>
<name>A0A9J6BSB4_POLVA</name>
<keyword evidence="8" id="KW-0677">Repeat</keyword>
<evidence type="ECO:0000259" key="15">
    <source>
        <dbReference type="PROSITE" id="PS50157"/>
    </source>
</evidence>
<evidence type="ECO:0000256" key="3">
    <source>
        <dbReference type="ARBA" id="ARBA00007746"/>
    </source>
</evidence>
<dbReference type="GO" id="GO:0040034">
    <property type="term" value="P:regulation of development, heterochronic"/>
    <property type="evidence" value="ECO:0007669"/>
    <property type="project" value="UniProtKB-ARBA"/>
</dbReference>
<comment type="function">
    <text evidence="1">Gap class segmentation protein that controls development of head structures.</text>
</comment>
<comment type="subcellular location">
    <subcellularLocation>
        <location evidence="2">Nucleus</location>
    </subcellularLocation>
</comment>
<reference evidence="16" key="1">
    <citation type="submission" date="2021-03" db="EMBL/GenBank/DDBJ databases">
        <title>Chromosome level genome of the anhydrobiotic midge Polypedilum vanderplanki.</title>
        <authorList>
            <person name="Yoshida Y."/>
            <person name="Kikawada T."/>
            <person name="Gusev O."/>
        </authorList>
    </citation>
    <scope>NUCLEOTIDE SEQUENCE</scope>
    <source>
        <strain evidence="16">NIAS01</strain>
        <tissue evidence="16">Whole body or cell culture</tissue>
    </source>
</reference>
<dbReference type="AlphaFoldDB" id="A0A9J6BSB4"/>
<evidence type="ECO:0000256" key="7">
    <source>
        <dbReference type="ARBA" id="ARBA00022723"/>
    </source>
</evidence>
<feature type="domain" description="C2H2-type" evidence="15">
    <location>
        <begin position="199"/>
        <end position="226"/>
    </location>
</feature>
<evidence type="ECO:0000256" key="6">
    <source>
        <dbReference type="ARBA" id="ARBA00022492"/>
    </source>
</evidence>
<feature type="domain" description="C2H2-type" evidence="15">
    <location>
        <begin position="228"/>
        <end position="255"/>
    </location>
</feature>
<dbReference type="GO" id="GO:0005634">
    <property type="term" value="C:nucleus"/>
    <property type="evidence" value="ECO:0007669"/>
    <property type="project" value="UniProtKB-SubCell"/>
</dbReference>
<protein>
    <recommendedName>
        <fullName evidence="4">Protein hunchback</fullName>
    </recommendedName>
</protein>
<feature type="domain" description="C2H2-type" evidence="15">
    <location>
        <begin position="256"/>
        <end position="279"/>
    </location>
</feature>
<dbReference type="FunFam" id="3.30.160.60:FF:001301">
    <property type="entry name" value="Blast:Protein hunchback"/>
    <property type="match status" value="1"/>
</dbReference>
<evidence type="ECO:0000256" key="12">
    <source>
        <dbReference type="ARBA" id="ARBA00023242"/>
    </source>
</evidence>
<evidence type="ECO:0000313" key="16">
    <source>
        <dbReference type="EMBL" id="KAG5672756.1"/>
    </source>
</evidence>
<dbReference type="PANTHER" id="PTHR24403:SF67">
    <property type="entry name" value="FI01116P-RELATED"/>
    <property type="match status" value="1"/>
</dbReference>
<keyword evidence="9 13" id="KW-0863">Zinc-finger</keyword>
<accession>A0A9J6BSB4</accession>
<dbReference type="Proteomes" id="UP001107558">
    <property type="component" value="Chromosome 3"/>
</dbReference>
<dbReference type="EMBL" id="JADBJN010000003">
    <property type="protein sequence ID" value="KAG5672756.1"/>
    <property type="molecule type" value="Genomic_DNA"/>
</dbReference>
<dbReference type="OrthoDB" id="10015593at2759"/>
<organism evidence="16 17">
    <name type="scientific">Polypedilum vanderplanki</name>
    <name type="common">Sleeping chironomid midge</name>
    <dbReference type="NCBI Taxonomy" id="319348"/>
    <lineage>
        <taxon>Eukaryota</taxon>
        <taxon>Metazoa</taxon>
        <taxon>Ecdysozoa</taxon>
        <taxon>Arthropoda</taxon>
        <taxon>Hexapoda</taxon>
        <taxon>Insecta</taxon>
        <taxon>Pterygota</taxon>
        <taxon>Neoptera</taxon>
        <taxon>Endopterygota</taxon>
        <taxon>Diptera</taxon>
        <taxon>Nematocera</taxon>
        <taxon>Chironomoidea</taxon>
        <taxon>Chironomidae</taxon>
        <taxon>Chironominae</taxon>
        <taxon>Polypedilum</taxon>
        <taxon>Polypedilum</taxon>
    </lineage>
</organism>
<dbReference type="PROSITE" id="PS00028">
    <property type="entry name" value="ZINC_FINGER_C2H2_1"/>
    <property type="match status" value="3"/>
</dbReference>
<evidence type="ECO:0000256" key="4">
    <source>
        <dbReference type="ARBA" id="ARBA00013638"/>
    </source>
</evidence>
<evidence type="ECO:0000313" key="17">
    <source>
        <dbReference type="Proteomes" id="UP001107558"/>
    </source>
</evidence>
<evidence type="ECO:0000256" key="11">
    <source>
        <dbReference type="ARBA" id="ARBA00023125"/>
    </source>
</evidence>
<dbReference type="PANTHER" id="PTHR24403">
    <property type="entry name" value="ZINC FINGER PROTEIN"/>
    <property type="match status" value="1"/>
</dbReference>
<evidence type="ECO:0000256" key="9">
    <source>
        <dbReference type="ARBA" id="ARBA00022771"/>
    </source>
</evidence>
<dbReference type="FunFam" id="3.30.160.60:FF:001482">
    <property type="entry name" value="Hunchback"/>
    <property type="match status" value="1"/>
</dbReference>
<keyword evidence="6" id="KW-0302">Gap protein</keyword>
<comment type="similarity">
    <text evidence="3">Belongs to the hunchback C2H2-type zinc-finger protein family.</text>
</comment>
<dbReference type="InterPro" id="IPR050688">
    <property type="entry name" value="Zinc_finger/UBP_domain"/>
</dbReference>
<dbReference type="GO" id="GO:0000122">
    <property type="term" value="P:negative regulation of transcription by RNA polymerase II"/>
    <property type="evidence" value="ECO:0007669"/>
    <property type="project" value="UniProtKB-ARBA"/>
</dbReference>
<evidence type="ECO:0000256" key="2">
    <source>
        <dbReference type="ARBA" id="ARBA00004123"/>
    </source>
</evidence>
<dbReference type="GO" id="GO:0035282">
    <property type="term" value="P:segmentation"/>
    <property type="evidence" value="ECO:0007669"/>
    <property type="project" value="UniProtKB-KW"/>
</dbReference>
<keyword evidence="5" id="KW-0217">Developmental protein</keyword>
<dbReference type="SMART" id="SM00355">
    <property type="entry name" value="ZnF_C2H2"/>
    <property type="match status" value="6"/>
</dbReference>
<evidence type="ECO:0000256" key="5">
    <source>
        <dbReference type="ARBA" id="ARBA00022473"/>
    </source>
</evidence>
<dbReference type="SUPFAM" id="SSF57667">
    <property type="entry name" value="beta-beta-alpha zinc fingers"/>
    <property type="match status" value="3"/>
</dbReference>
<feature type="compositionally biased region" description="Basic and acidic residues" evidence="14">
    <location>
        <begin position="138"/>
        <end position="155"/>
    </location>
</feature>
<keyword evidence="11" id="KW-0238">DNA-binding</keyword>
<evidence type="ECO:0000256" key="10">
    <source>
        <dbReference type="ARBA" id="ARBA00022833"/>
    </source>
</evidence>
<keyword evidence="10" id="KW-0862">Zinc</keyword>
<dbReference type="GO" id="GO:0000977">
    <property type="term" value="F:RNA polymerase II transcription regulatory region sequence-specific DNA binding"/>
    <property type="evidence" value="ECO:0007669"/>
    <property type="project" value="UniProtKB-ARBA"/>
</dbReference>
<feature type="region of interest" description="Disordered" evidence="14">
    <location>
        <begin position="363"/>
        <end position="388"/>
    </location>
</feature>
<evidence type="ECO:0000256" key="13">
    <source>
        <dbReference type="PROSITE-ProRule" id="PRU00042"/>
    </source>
</evidence>
<keyword evidence="7" id="KW-0479">Metal-binding</keyword>
<evidence type="ECO:0000256" key="1">
    <source>
        <dbReference type="ARBA" id="ARBA00003983"/>
    </source>
</evidence>
<dbReference type="InterPro" id="IPR013087">
    <property type="entry name" value="Znf_C2H2_type"/>
</dbReference>
<dbReference type="GO" id="GO:0045944">
    <property type="term" value="P:positive regulation of transcription by RNA polymerase II"/>
    <property type="evidence" value="ECO:0007669"/>
    <property type="project" value="TreeGrafter"/>
</dbReference>
<evidence type="ECO:0000256" key="8">
    <source>
        <dbReference type="ARBA" id="ARBA00022737"/>
    </source>
</evidence>
<keyword evidence="17" id="KW-1185">Reference proteome</keyword>
<feature type="region of interest" description="Disordered" evidence="14">
    <location>
        <begin position="98"/>
        <end position="164"/>
    </location>
</feature>
<comment type="caution">
    <text evidence="16">The sequence shown here is derived from an EMBL/GenBank/DDBJ whole genome shotgun (WGS) entry which is preliminary data.</text>
</comment>
<keyword evidence="12" id="KW-0539">Nucleus</keyword>